<evidence type="ECO:0000313" key="2">
    <source>
        <dbReference type="Proteomes" id="UP000255165"/>
    </source>
</evidence>
<gene>
    <name evidence="1" type="ORF">DN412_41870</name>
</gene>
<accession>A0A370MWT3</accession>
<evidence type="ECO:0000313" key="1">
    <source>
        <dbReference type="EMBL" id="RDJ97838.1"/>
    </source>
</evidence>
<reference evidence="2" key="1">
    <citation type="submission" date="2018-06" db="EMBL/GenBank/DDBJ databases">
        <authorList>
            <person name="Feng T."/>
            <person name="Jeon C.O."/>
        </authorList>
    </citation>
    <scope>NUCLEOTIDE SEQUENCE [LARGE SCALE GENOMIC DNA]</scope>
    <source>
        <strain evidence="2">S23</strain>
    </source>
</reference>
<organism evidence="1 2">
    <name type="scientific">Cupriavidus lacunae</name>
    <dbReference type="NCBI Taxonomy" id="2666307"/>
    <lineage>
        <taxon>Bacteria</taxon>
        <taxon>Pseudomonadati</taxon>
        <taxon>Pseudomonadota</taxon>
        <taxon>Betaproteobacteria</taxon>
        <taxon>Burkholderiales</taxon>
        <taxon>Burkholderiaceae</taxon>
        <taxon>Cupriavidus</taxon>
    </lineage>
</organism>
<dbReference type="Proteomes" id="UP000255165">
    <property type="component" value="Unassembled WGS sequence"/>
</dbReference>
<dbReference type="EMBL" id="QKWJ01000170">
    <property type="protein sequence ID" value="RDJ97838.1"/>
    <property type="molecule type" value="Genomic_DNA"/>
</dbReference>
<dbReference type="AlphaFoldDB" id="A0A370MWT3"/>
<protein>
    <submittedName>
        <fullName evidence="1">Uncharacterized protein</fullName>
    </submittedName>
</protein>
<keyword evidence="2" id="KW-1185">Reference proteome</keyword>
<sequence length="105" mass="12585">MNEKGYKPWRRRWLRLHSRSLLANALMLAEVELDAYLKENRTTYRDYGDFTENEIDFIFRRVCRGIQRLPAPHSSPEECARRARRRIQALGQRLMKEAAWLNGHL</sequence>
<comment type="caution">
    <text evidence="1">The sequence shown here is derived from an EMBL/GenBank/DDBJ whole genome shotgun (WGS) entry which is preliminary data.</text>
</comment>
<name>A0A370MWT3_9BURK</name>
<proteinExistence type="predicted"/>